<dbReference type="eggNOG" id="COG1032">
    <property type="taxonomic scope" value="Bacteria"/>
</dbReference>
<dbReference type="Gene3D" id="3.80.30.20">
    <property type="entry name" value="tm_1862 like domain"/>
    <property type="match status" value="1"/>
</dbReference>
<feature type="domain" description="B12-binding" evidence="9">
    <location>
        <begin position="7"/>
        <end position="142"/>
    </location>
</feature>
<organism evidence="11 12">
    <name type="scientific">Imhoffiella purpurea</name>
    <dbReference type="NCBI Taxonomy" id="1249627"/>
    <lineage>
        <taxon>Bacteria</taxon>
        <taxon>Pseudomonadati</taxon>
        <taxon>Pseudomonadota</taxon>
        <taxon>Gammaproteobacteria</taxon>
        <taxon>Chromatiales</taxon>
        <taxon>Chromatiaceae</taxon>
        <taxon>Imhoffiella</taxon>
    </lineage>
</organism>
<dbReference type="SMART" id="SM00729">
    <property type="entry name" value="Elp3"/>
    <property type="match status" value="1"/>
</dbReference>
<dbReference type="PROSITE" id="PS51918">
    <property type="entry name" value="RADICAL_SAM"/>
    <property type="match status" value="1"/>
</dbReference>
<dbReference type="AlphaFoldDB" id="W9VUF5"/>
<dbReference type="InterPro" id="IPR034466">
    <property type="entry name" value="Methyltransferase_Class_B"/>
</dbReference>
<dbReference type="CDD" id="cd01335">
    <property type="entry name" value="Radical_SAM"/>
    <property type="match status" value="1"/>
</dbReference>
<dbReference type="InterPro" id="IPR020612">
    <property type="entry name" value="Methylthiotransferase_CS"/>
</dbReference>
<dbReference type="InterPro" id="IPR007197">
    <property type="entry name" value="rSAM"/>
</dbReference>
<dbReference type="GO" id="GO:0051539">
    <property type="term" value="F:4 iron, 4 sulfur cluster binding"/>
    <property type="evidence" value="ECO:0007669"/>
    <property type="project" value="UniProtKB-KW"/>
</dbReference>
<gene>
    <name evidence="11" type="ORF">D779_3060</name>
</gene>
<feature type="domain" description="Radical SAM core" evidence="10">
    <location>
        <begin position="198"/>
        <end position="433"/>
    </location>
</feature>
<evidence type="ECO:0000256" key="4">
    <source>
        <dbReference type="ARBA" id="ARBA00022679"/>
    </source>
</evidence>
<dbReference type="RefSeq" id="WP_043755848.1">
    <property type="nucleotide sequence ID" value="NZ_AONC01000050.1"/>
</dbReference>
<proteinExistence type="predicted"/>
<evidence type="ECO:0000256" key="2">
    <source>
        <dbReference type="ARBA" id="ARBA00022485"/>
    </source>
</evidence>
<keyword evidence="12" id="KW-1185">Reference proteome</keyword>
<dbReference type="GO" id="GO:0031419">
    <property type="term" value="F:cobalamin binding"/>
    <property type="evidence" value="ECO:0007669"/>
    <property type="project" value="InterPro"/>
</dbReference>
<evidence type="ECO:0000313" key="11">
    <source>
        <dbReference type="EMBL" id="EXJ14000.1"/>
    </source>
</evidence>
<evidence type="ECO:0000256" key="3">
    <source>
        <dbReference type="ARBA" id="ARBA00022603"/>
    </source>
</evidence>
<comment type="cofactor">
    <cofactor evidence="1">
        <name>[4Fe-4S] cluster</name>
        <dbReference type="ChEBI" id="CHEBI:49883"/>
    </cofactor>
</comment>
<dbReference type="EMBL" id="AONC01000050">
    <property type="protein sequence ID" value="EXJ14000.1"/>
    <property type="molecule type" value="Genomic_DNA"/>
</dbReference>
<protein>
    <submittedName>
        <fullName evidence="11">Uncharacterized protein</fullName>
    </submittedName>
</protein>
<dbReference type="SUPFAM" id="SSF102114">
    <property type="entry name" value="Radical SAM enzymes"/>
    <property type="match status" value="1"/>
</dbReference>
<name>W9VUF5_9GAMM</name>
<dbReference type="InterPro" id="IPR051198">
    <property type="entry name" value="BchE-like"/>
</dbReference>
<dbReference type="SFLD" id="SFLDS00029">
    <property type="entry name" value="Radical_SAM"/>
    <property type="match status" value="1"/>
</dbReference>
<dbReference type="Proteomes" id="UP000019460">
    <property type="component" value="Unassembled WGS sequence"/>
</dbReference>
<keyword evidence="3" id="KW-0489">Methyltransferase</keyword>
<dbReference type="PANTHER" id="PTHR43409:SF7">
    <property type="entry name" value="BLL1977 PROTEIN"/>
    <property type="match status" value="1"/>
</dbReference>
<dbReference type="STRING" id="1249627.D779_3060"/>
<accession>W9VUF5</accession>
<dbReference type="GO" id="GO:0005829">
    <property type="term" value="C:cytosol"/>
    <property type="evidence" value="ECO:0007669"/>
    <property type="project" value="TreeGrafter"/>
</dbReference>
<keyword evidence="2" id="KW-0004">4Fe-4S</keyword>
<evidence type="ECO:0000256" key="5">
    <source>
        <dbReference type="ARBA" id="ARBA00022691"/>
    </source>
</evidence>
<dbReference type="GO" id="GO:0003824">
    <property type="term" value="F:catalytic activity"/>
    <property type="evidence" value="ECO:0007669"/>
    <property type="project" value="InterPro"/>
</dbReference>
<dbReference type="Pfam" id="PF02310">
    <property type="entry name" value="B12-binding"/>
    <property type="match status" value="1"/>
</dbReference>
<dbReference type="InterPro" id="IPR058240">
    <property type="entry name" value="rSAM_sf"/>
</dbReference>
<evidence type="ECO:0000256" key="6">
    <source>
        <dbReference type="ARBA" id="ARBA00022723"/>
    </source>
</evidence>
<dbReference type="OrthoDB" id="9801424at2"/>
<dbReference type="SFLD" id="SFLDG01123">
    <property type="entry name" value="methyltransferase_(Class_B)"/>
    <property type="match status" value="1"/>
</dbReference>
<dbReference type="PROSITE" id="PS01278">
    <property type="entry name" value="MTTASE_RADICAL"/>
    <property type="match status" value="1"/>
</dbReference>
<dbReference type="InterPro" id="IPR006638">
    <property type="entry name" value="Elp3/MiaA/NifB-like_rSAM"/>
</dbReference>
<dbReference type="Pfam" id="PF04055">
    <property type="entry name" value="Radical_SAM"/>
    <property type="match status" value="1"/>
</dbReference>
<evidence type="ECO:0000259" key="10">
    <source>
        <dbReference type="PROSITE" id="PS51918"/>
    </source>
</evidence>
<evidence type="ECO:0000313" key="12">
    <source>
        <dbReference type="Proteomes" id="UP000019460"/>
    </source>
</evidence>
<keyword evidence="5" id="KW-0949">S-adenosyl-L-methionine</keyword>
<dbReference type="SFLD" id="SFLDG01082">
    <property type="entry name" value="B12-binding_domain_containing"/>
    <property type="match status" value="1"/>
</dbReference>
<dbReference type="Gene3D" id="3.40.50.280">
    <property type="entry name" value="Cobalamin-binding domain"/>
    <property type="match status" value="1"/>
</dbReference>
<dbReference type="InterPro" id="IPR006158">
    <property type="entry name" value="Cobalamin-bd"/>
</dbReference>
<dbReference type="PANTHER" id="PTHR43409">
    <property type="entry name" value="ANAEROBIC MAGNESIUM-PROTOPORPHYRIN IX MONOMETHYL ESTER CYCLASE-RELATED"/>
    <property type="match status" value="1"/>
</dbReference>
<keyword evidence="7" id="KW-0408">Iron</keyword>
<keyword evidence="4" id="KW-0808">Transferase</keyword>
<reference evidence="11 12" key="1">
    <citation type="submission" date="2012-11" db="EMBL/GenBank/DDBJ databases">
        <title>Genome assembly of Thiorhodococcus sp. AK35.</title>
        <authorList>
            <person name="Nupur N."/>
            <person name="Khatri I."/>
            <person name="Subramanian S."/>
            <person name="Pinnaka A."/>
        </authorList>
    </citation>
    <scope>NUCLEOTIDE SEQUENCE [LARGE SCALE GENOMIC DNA]</scope>
    <source>
        <strain evidence="11 12">AK35</strain>
    </source>
</reference>
<evidence type="ECO:0000256" key="8">
    <source>
        <dbReference type="ARBA" id="ARBA00023014"/>
    </source>
</evidence>
<evidence type="ECO:0000256" key="7">
    <source>
        <dbReference type="ARBA" id="ARBA00023004"/>
    </source>
</evidence>
<evidence type="ECO:0000256" key="1">
    <source>
        <dbReference type="ARBA" id="ARBA00001966"/>
    </source>
</evidence>
<sequence>MKILLVKPKARLPTVLGLQRFQLLEPLELGYLAAAAGSGHEIRILDLRLHLDADAALTAALRRFRPDLIGFTGYTHEASNVIRLSRLVRGRLPGAIVVVGGHHATVEPADFDLPSIDLIVRGEGCRPFAAIVDALSRGEPPSGIEGVLRTGEHFDPEAATGWPGFPDPATLPIPRRDLWHPESYRSVWAAESMPSWTALFPPVASVRTSFGCKMVCSFCIVPYLSGGRHRTRPVELVVREIAQAPADHIYFCDDENFIDADFGWELAEALERAGVRKRYFAWTRSTTVNRSPELLKRWREIGLDAAFLGFEFPTDAELKQAAKGGNVAANERALNRLRALGIAVHAAFMVQPHYGHAEFDRLKGYVRALPPSQSSFTVCTPSPGTPDYARLRKDFWVENPHDYHDCMHPLTPTSIPLREFSRLFADQARDGIARTPLRVARQPILPADIWRLIRAEHGYYRGFRRLYRDYPRTLWNG</sequence>
<keyword evidence="6" id="KW-0479">Metal-binding</keyword>
<dbReference type="InterPro" id="IPR023404">
    <property type="entry name" value="rSAM_horseshoe"/>
</dbReference>
<keyword evidence="8" id="KW-0411">Iron-sulfur</keyword>
<evidence type="ECO:0000259" key="9">
    <source>
        <dbReference type="PROSITE" id="PS51332"/>
    </source>
</evidence>
<dbReference type="CDD" id="cd02068">
    <property type="entry name" value="radical_SAM_B12_BD"/>
    <property type="match status" value="1"/>
</dbReference>
<dbReference type="GO" id="GO:0046872">
    <property type="term" value="F:metal ion binding"/>
    <property type="evidence" value="ECO:0007669"/>
    <property type="project" value="UniProtKB-KW"/>
</dbReference>
<comment type="caution">
    <text evidence="11">The sequence shown here is derived from an EMBL/GenBank/DDBJ whole genome shotgun (WGS) entry which is preliminary data.</text>
</comment>
<dbReference type="PROSITE" id="PS51332">
    <property type="entry name" value="B12_BINDING"/>
    <property type="match status" value="1"/>
</dbReference>